<accession>A0ABY3W7M1</accession>
<gene>
    <name evidence="1" type="ORF">MNQ99_16455</name>
</gene>
<reference evidence="1 2" key="1">
    <citation type="submission" date="2022-03" db="EMBL/GenBank/DDBJ databases">
        <title>Isotopic signatures of nitrous oxide derived from detoxification processes.</title>
        <authorList>
            <person name="Behrendt U."/>
            <person name="Buchen C."/>
            <person name="Well R."/>
            <person name="Ulrich A."/>
            <person name="Rohe L."/>
            <person name="Kolb S."/>
            <person name="Schloter M."/>
            <person name="Horn M.A."/>
            <person name="Augustin J."/>
        </authorList>
    </citation>
    <scope>NUCLEOTIDE SEQUENCE [LARGE SCALE GENOMIC DNA]</scope>
    <source>
        <strain evidence="1 2">S4-C24</strain>
    </source>
</reference>
<keyword evidence="2" id="KW-1185">Reference proteome</keyword>
<organism evidence="1 2">
    <name type="scientific">Arthrobacter sulfonylureivorans</name>
    <dbReference type="NCBI Taxonomy" id="2486855"/>
    <lineage>
        <taxon>Bacteria</taxon>
        <taxon>Bacillati</taxon>
        <taxon>Actinomycetota</taxon>
        <taxon>Actinomycetes</taxon>
        <taxon>Micrococcales</taxon>
        <taxon>Micrococcaceae</taxon>
        <taxon>Arthrobacter</taxon>
    </lineage>
</organism>
<sequence>MGSESYGSSGALTILCNVPCRRDAERALTLTIVELLPNRIIARFRGEDPLVPWLLARAQMSAVDDTGRCFPQLYEVSGDRDLEDIVSVVFEGAPLSDARTLAFHVDGRREPLAVMALDPLAAAGARSKTLVSG</sequence>
<name>A0ABY3W7M1_9MICC</name>
<protein>
    <submittedName>
        <fullName evidence="1">Uncharacterized protein</fullName>
    </submittedName>
</protein>
<dbReference type="Proteomes" id="UP000829069">
    <property type="component" value="Chromosome"/>
</dbReference>
<dbReference type="EMBL" id="CP093326">
    <property type="protein sequence ID" value="UNK45487.1"/>
    <property type="molecule type" value="Genomic_DNA"/>
</dbReference>
<proteinExistence type="predicted"/>
<dbReference type="RefSeq" id="WP_241913699.1">
    <property type="nucleotide sequence ID" value="NZ_CP093326.1"/>
</dbReference>
<evidence type="ECO:0000313" key="1">
    <source>
        <dbReference type="EMBL" id="UNK45487.1"/>
    </source>
</evidence>
<evidence type="ECO:0000313" key="2">
    <source>
        <dbReference type="Proteomes" id="UP000829069"/>
    </source>
</evidence>